<feature type="signal peptide" evidence="8">
    <location>
        <begin position="1"/>
        <end position="20"/>
    </location>
</feature>
<comment type="caution">
    <text evidence="10">The sequence shown here is derived from an EMBL/GenBank/DDBJ whole genome shotgun (WGS) entry which is preliminary data.</text>
</comment>
<dbReference type="Proteomes" id="UP000007148">
    <property type="component" value="Unassembled WGS sequence"/>
</dbReference>
<dbReference type="InterPro" id="IPR002889">
    <property type="entry name" value="WSC_carb-bd"/>
</dbReference>
<proteinExistence type="predicted"/>
<feature type="region of interest" description="Disordered" evidence="7">
    <location>
        <begin position="646"/>
        <end position="673"/>
    </location>
</feature>
<dbReference type="InParanoid" id="G4T7Q9"/>
<dbReference type="OrthoDB" id="5985073at2759"/>
<evidence type="ECO:0000256" key="6">
    <source>
        <dbReference type="ARBA" id="ARBA00023180"/>
    </source>
</evidence>
<feature type="domain" description="WSC" evidence="9">
    <location>
        <begin position="365"/>
        <end position="456"/>
    </location>
</feature>
<dbReference type="PANTHER" id="PTHR24269:SF16">
    <property type="entry name" value="PROTEIN SLG1"/>
    <property type="match status" value="1"/>
</dbReference>
<evidence type="ECO:0000313" key="10">
    <source>
        <dbReference type="EMBL" id="CCA67346.1"/>
    </source>
</evidence>
<evidence type="ECO:0000256" key="8">
    <source>
        <dbReference type="SAM" id="SignalP"/>
    </source>
</evidence>
<keyword evidence="3 8" id="KW-0732">Signal</keyword>
<evidence type="ECO:0000256" key="1">
    <source>
        <dbReference type="ARBA" id="ARBA00004167"/>
    </source>
</evidence>
<feature type="region of interest" description="Disordered" evidence="7">
    <location>
        <begin position="31"/>
        <end position="52"/>
    </location>
</feature>
<reference evidence="10 11" key="1">
    <citation type="journal article" date="2011" name="PLoS Pathog.">
        <title>Endophytic Life Strategies Decoded by Genome and Transcriptome Analyses of the Mutualistic Root Symbiont Piriformospora indica.</title>
        <authorList>
            <person name="Zuccaro A."/>
            <person name="Lahrmann U."/>
            <person name="Guldener U."/>
            <person name="Langen G."/>
            <person name="Pfiffi S."/>
            <person name="Biedenkopf D."/>
            <person name="Wong P."/>
            <person name="Samans B."/>
            <person name="Grimm C."/>
            <person name="Basiewicz M."/>
            <person name="Murat C."/>
            <person name="Martin F."/>
            <person name="Kogel K.H."/>
        </authorList>
    </citation>
    <scope>NUCLEOTIDE SEQUENCE [LARGE SCALE GENOMIC DNA]</scope>
    <source>
        <strain evidence="10 11">DSM 11827</strain>
    </source>
</reference>
<keyword evidence="6" id="KW-0325">Glycoprotein</keyword>
<dbReference type="SMART" id="SM00321">
    <property type="entry name" value="WSC"/>
    <property type="match status" value="4"/>
</dbReference>
<keyword evidence="11" id="KW-1185">Reference proteome</keyword>
<dbReference type="Pfam" id="PF01822">
    <property type="entry name" value="WSC"/>
    <property type="match status" value="4"/>
</dbReference>
<dbReference type="InterPro" id="IPR051836">
    <property type="entry name" value="Kremen_rcpt"/>
</dbReference>
<organism evidence="10 11">
    <name type="scientific">Serendipita indica (strain DSM 11827)</name>
    <name type="common">Root endophyte fungus</name>
    <name type="synonym">Piriformospora indica</name>
    <dbReference type="NCBI Taxonomy" id="1109443"/>
    <lineage>
        <taxon>Eukaryota</taxon>
        <taxon>Fungi</taxon>
        <taxon>Dikarya</taxon>
        <taxon>Basidiomycota</taxon>
        <taxon>Agaricomycotina</taxon>
        <taxon>Agaricomycetes</taxon>
        <taxon>Sebacinales</taxon>
        <taxon>Serendipitaceae</taxon>
        <taxon>Serendipita</taxon>
    </lineage>
</organism>
<evidence type="ECO:0000259" key="9">
    <source>
        <dbReference type="PROSITE" id="PS51212"/>
    </source>
</evidence>
<dbReference type="AlphaFoldDB" id="G4T7Q9"/>
<dbReference type="EMBL" id="CAFZ01000012">
    <property type="protein sequence ID" value="CCA67346.1"/>
    <property type="molecule type" value="Genomic_DNA"/>
</dbReference>
<keyword evidence="2" id="KW-0812">Transmembrane</keyword>
<feature type="compositionally biased region" description="Polar residues" evidence="7">
    <location>
        <begin position="646"/>
        <end position="655"/>
    </location>
</feature>
<feature type="domain" description="WSC" evidence="9">
    <location>
        <begin position="257"/>
        <end position="349"/>
    </location>
</feature>
<dbReference type="HOGENOM" id="CLU_026396_1_0_1"/>
<keyword evidence="4" id="KW-1133">Transmembrane helix</keyword>
<dbReference type="STRING" id="1109443.G4T7Q9"/>
<evidence type="ECO:0000256" key="5">
    <source>
        <dbReference type="ARBA" id="ARBA00023136"/>
    </source>
</evidence>
<comment type="subcellular location">
    <subcellularLocation>
        <location evidence="1">Membrane</location>
        <topology evidence="1">Single-pass membrane protein</topology>
    </subcellularLocation>
</comment>
<evidence type="ECO:0000256" key="7">
    <source>
        <dbReference type="SAM" id="MobiDB-lite"/>
    </source>
</evidence>
<evidence type="ECO:0000256" key="4">
    <source>
        <dbReference type="ARBA" id="ARBA00022989"/>
    </source>
</evidence>
<name>G4T7Q9_SERID</name>
<sequence length="673" mass="71496">MVHAALAVLLPLAYTTATNALPVDSPLSSRYDNSGRGIRRQTRGGGPRWSPPRCYTDNVAARTLTGAHLESESMTTDMCLEFCYSKGYKYAGTEWSKECYCDNDFRNGGIPEETGCDMPCSGASDETCGGGNRLSVYENTGELSPPEPTYPGWSSQGCYTDSVANRALPNQVYVEGDMTVDKCTSQCFSLGYPLAGVEFGHECFCADSIGSSGTPATSGCDMPCTGAGNEICGGADRLNIYKYTGASVLPSTGFWALEGETGCYTDDVANRALGLRVYVDGAMTAPKCTEKCFSLNYGYAGVEYADECYCSHSIGSSGQPAEDGCTMPCSGDMSTICGGPDRITVYKYQGKEFPAGATVLSSYKDFTSQGCYTDSVHARVMTGVAANDQMTVETCIDTCIAAGYEVAGVEYGTECYCSATLPAESNKATDNCIMPCAGDSAHLCGGGNRLNVYQYQAPATTTATTTSSTETSTSTDTAATQTSTSTGSLPRWDVVGCTKNKDSSKVVLNADFLDFEEQSDHWMTLEACQSSCLTFNWSFGAYVQGTYTVISFTPPSLPAPVAPVAGWTYLGCSENAYGTYDPNNHWKYLEADQPAYNSCLNFCTGKNPYAIIQDLACNCLNNLNAAVTFGSERCVSQFGSDPSQIVGTSNSQARGSHQVFKVDSTPATTATPA</sequence>
<dbReference type="PANTHER" id="PTHR24269">
    <property type="entry name" value="KREMEN PROTEIN"/>
    <property type="match status" value="1"/>
</dbReference>
<dbReference type="eggNOG" id="KOG4157">
    <property type="taxonomic scope" value="Eukaryota"/>
</dbReference>
<feature type="chain" id="PRO_5003468249" evidence="8">
    <location>
        <begin position="21"/>
        <end position="673"/>
    </location>
</feature>
<feature type="compositionally biased region" description="Low complexity" evidence="7">
    <location>
        <begin position="463"/>
        <end position="486"/>
    </location>
</feature>
<keyword evidence="5" id="KW-0472">Membrane</keyword>
<feature type="domain" description="WSC" evidence="9">
    <location>
        <begin position="152"/>
        <end position="244"/>
    </location>
</feature>
<dbReference type="GO" id="GO:0005886">
    <property type="term" value="C:plasma membrane"/>
    <property type="evidence" value="ECO:0007669"/>
    <property type="project" value="TreeGrafter"/>
</dbReference>
<evidence type="ECO:0000313" key="11">
    <source>
        <dbReference type="Proteomes" id="UP000007148"/>
    </source>
</evidence>
<gene>
    <name evidence="10" type="ORF">PIIN_01176</name>
</gene>
<accession>G4T7Q9</accession>
<evidence type="ECO:0000256" key="2">
    <source>
        <dbReference type="ARBA" id="ARBA00022692"/>
    </source>
</evidence>
<dbReference type="PROSITE" id="PS51212">
    <property type="entry name" value="WSC"/>
    <property type="match status" value="4"/>
</dbReference>
<evidence type="ECO:0000256" key="3">
    <source>
        <dbReference type="ARBA" id="ARBA00022729"/>
    </source>
</evidence>
<protein>
    <submittedName>
        <fullName evidence="10">Related to copper radical oxidase-Phanerochaete chrysosporium</fullName>
    </submittedName>
</protein>
<feature type="domain" description="WSC" evidence="9">
    <location>
        <begin position="48"/>
        <end position="140"/>
    </location>
</feature>
<feature type="region of interest" description="Disordered" evidence="7">
    <location>
        <begin position="463"/>
        <end position="487"/>
    </location>
</feature>